<feature type="region of interest" description="Disordered" evidence="1">
    <location>
        <begin position="356"/>
        <end position="427"/>
    </location>
</feature>
<reference evidence="2 3" key="1">
    <citation type="journal article" date="2018" name="PLoS Pathog.">
        <title>Evolution of structural diversity of trichothecenes, a family of toxins produced by plant pathogenic and entomopathogenic fungi.</title>
        <authorList>
            <person name="Proctor R.H."/>
            <person name="McCormick S.P."/>
            <person name="Kim H.S."/>
            <person name="Cardoza R.E."/>
            <person name="Stanley A.M."/>
            <person name="Lindo L."/>
            <person name="Kelly A."/>
            <person name="Brown D.W."/>
            <person name="Lee T."/>
            <person name="Vaughan M.M."/>
            <person name="Alexander N.J."/>
            <person name="Busman M."/>
            <person name="Gutierrez S."/>
        </authorList>
    </citation>
    <scope>NUCLEOTIDE SEQUENCE [LARGE SCALE GENOMIC DNA]</scope>
    <source>
        <strain evidence="2 3">NRRL 13405</strain>
    </source>
</reference>
<dbReference type="EMBL" id="PXXK01000430">
    <property type="protein sequence ID" value="RFN44472.1"/>
    <property type="molecule type" value="Genomic_DNA"/>
</dbReference>
<evidence type="ECO:0000313" key="3">
    <source>
        <dbReference type="Proteomes" id="UP000265631"/>
    </source>
</evidence>
<comment type="caution">
    <text evidence="2">The sequence shown here is derived from an EMBL/GenBank/DDBJ whole genome shotgun (WGS) entry which is preliminary data.</text>
</comment>
<keyword evidence="3" id="KW-1185">Reference proteome</keyword>
<protein>
    <submittedName>
        <fullName evidence="2">Uncharacterized protein</fullName>
    </submittedName>
</protein>
<evidence type="ECO:0000313" key="2">
    <source>
        <dbReference type="EMBL" id="RFN44472.1"/>
    </source>
</evidence>
<dbReference type="AlphaFoldDB" id="A0A395M990"/>
<name>A0A395M990_9HYPO</name>
<sequence length="427" mass="48891">MPRRSVSDLLHDVKDKLRFTRRREPQRPRPLRYADIAAAQRQATTSSEHPTESLVSFGQMIRESRVTPRPPTVAGSSSDRDLVNPPLIDSTIRRRLLGERAVIQIVSCATSQPYAPTEEAVEPDWYLPGATLGAEAYPQNFTQGRCLNGDLFVVPSHIHRVRTQGHEFMIPRNMFFDINADILTLLLEIHLTPSGLVGHEDGMNLLLLLTTLSFAYEHDMMNEIEKIKDTTNRYIILRMFYHNPHHTTFSLDGEDAQAYSKFRSEEIYRAWVTVGKNERLRCFLSQDHLVDMYICMVKGKWWFDPTVGYQKAFHTQIFRKYKEARHDIMRKFEETFNAFSARTAFGMHPWMQGAPDFSDSEAASRQPGPGTVAGPSRAPVDDYPFLQPPVEISNSSISTGHRLRHVRRETSVMQPSHQPIDLIDPAE</sequence>
<dbReference type="Proteomes" id="UP000265631">
    <property type="component" value="Unassembled WGS sequence"/>
</dbReference>
<organism evidence="2 3">
    <name type="scientific">Fusarium flagelliforme</name>
    <dbReference type="NCBI Taxonomy" id="2675880"/>
    <lineage>
        <taxon>Eukaryota</taxon>
        <taxon>Fungi</taxon>
        <taxon>Dikarya</taxon>
        <taxon>Ascomycota</taxon>
        <taxon>Pezizomycotina</taxon>
        <taxon>Sordariomycetes</taxon>
        <taxon>Hypocreomycetidae</taxon>
        <taxon>Hypocreales</taxon>
        <taxon>Nectriaceae</taxon>
        <taxon>Fusarium</taxon>
        <taxon>Fusarium incarnatum-equiseti species complex</taxon>
    </lineage>
</organism>
<dbReference type="OrthoDB" id="5082783at2759"/>
<evidence type="ECO:0000256" key="1">
    <source>
        <dbReference type="SAM" id="MobiDB-lite"/>
    </source>
</evidence>
<gene>
    <name evidence="2" type="ORF">FIE12Z_11331</name>
</gene>
<accession>A0A395M990</accession>
<proteinExistence type="predicted"/>